<dbReference type="InterPro" id="IPR011249">
    <property type="entry name" value="Metalloenz_LuxS/M16"/>
</dbReference>
<dbReference type="RefSeq" id="WP_243924072.1">
    <property type="nucleotide sequence ID" value="NZ_JALHLG010000056.1"/>
</dbReference>
<evidence type="ECO:0000256" key="4">
    <source>
        <dbReference type="ARBA" id="ARBA00022833"/>
    </source>
</evidence>
<keyword evidence="6" id="KW-0732">Signal</keyword>
<dbReference type="PANTHER" id="PTHR43690:SF17">
    <property type="entry name" value="PROTEIN YHJJ"/>
    <property type="match status" value="1"/>
</dbReference>
<protein>
    <submittedName>
        <fullName evidence="9">Insulinase family protein</fullName>
    </submittedName>
</protein>
<dbReference type="SUPFAM" id="SSF63411">
    <property type="entry name" value="LuxS/MPP-like metallohydrolase"/>
    <property type="match status" value="2"/>
</dbReference>
<accession>A0ABT0BVN4</accession>
<gene>
    <name evidence="9" type="ORF">MTR66_19505</name>
</gene>
<dbReference type="Gene3D" id="3.30.830.10">
    <property type="entry name" value="Metalloenzyme, LuxS/M16 peptidase-like"/>
    <property type="match status" value="2"/>
</dbReference>
<sequence length="475" mass="52058">MIQHGRLKRAALFAAPLLALAIPAQAAFAADPAAKSAPAAAVHVPVEYHKLANGLKVVISPDHSVPTTTIGVYYGIGFRVEPKDRTGFAHLFEHMMFQGSQNLGKAEFIGLVNKNGGVLNGSTRFDFTNYYEVVPSNTTETFLWAEADRMKGLDITQANLTNQQEVVKNEVKVNVLNQPYGGFPWLDLPQLANSNWYNAHNFYGDLKEIDAATLEDVQAFFKQYYAPNNAVLVVAGDVDPKQVMGWAKQYFGVIPAAPKIVRPDISEPRQTAEKRIEKVDPLAPQPALAWAYHVPPKGTPEWAAMNLIDLMLMQGNDSRFTKVLVNEKGYGGSVSGGINWPLGNDYDYNGPMLWSGMIIHSADVSDDTILASIDGIVKDLQTNLITPAELERAKTKARSKLYDVIGDGNRVGLVNLLASFALFDDDPGRINNLEQEIGKVTPELIRKTAQEYLRPTNRSVIDLKPGKKAAADAGQ</sequence>
<dbReference type="InterPro" id="IPR007863">
    <property type="entry name" value="Peptidase_M16_C"/>
</dbReference>
<keyword evidence="5" id="KW-0482">Metalloprotease</keyword>
<evidence type="ECO:0000259" key="7">
    <source>
        <dbReference type="Pfam" id="PF00675"/>
    </source>
</evidence>
<feature type="chain" id="PRO_5046863267" evidence="6">
    <location>
        <begin position="27"/>
        <end position="475"/>
    </location>
</feature>
<reference evidence="9 10" key="1">
    <citation type="submission" date="2022-04" db="EMBL/GenBank/DDBJ databases">
        <title>Identification of a novel bacterium isolated from mangrove sediments.</title>
        <authorList>
            <person name="Pan X."/>
        </authorList>
    </citation>
    <scope>NUCLEOTIDE SEQUENCE [LARGE SCALE GENOMIC DNA]</scope>
    <source>
        <strain evidence="9 10">B2638</strain>
    </source>
</reference>
<evidence type="ECO:0000256" key="5">
    <source>
        <dbReference type="ARBA" id="ARBA00023049"/>
    </source>
</evidence>
<feature type="domain" description="Peptidase M16 C-terminal" evidence="8">
    <location>
        <begin position="212"/>
        <end position="395"/>
    </location>
</feature>
<keyword evidence="3" id="KW-0378">Hydrolase</keyword>
<keyword evidence="4" id="KW-0862">Zinc</keyword>
<evidence type="ECO:0000259" key="8">
    <source>
        <dbReference type="Pfam" id="PF05193"/>
    </source>
</evidence>
<comment type="caution">
    <text evidence="9">The sequence shown here is derived from an EMBL/GenBank/DDBJ whole genome shotgun (WGS) entry which is preliminary data.</text>
</comment>
<dbReference type="PANTHER" id="PTHR43690">
    <property type="entry name" value="NARDILYSIN"/>
    <property type="match status" value="1"/>
</dbReference>
<evidence type="ECO:0000313" key="10">
    <source>
        <dbReference type="Proteomes" id="UP001202281"/>
    </source>
</evidence>
<keyword evidence="2" id="KW-0645">Protease</keyword>
<evidence type="ECO:0000256" key="1">
    <source>
        <dbReference type="ARBA" id="ARBA00007261"/>
    </source>
</evidence>
<evidence type="ECO:0000256" key="2">
    <source>
        <dbReference type="ARBA" id="ARBA00022670"/>
    </source>
</evidence>
<evidence type="ECO:0000313" key="9">
    <source>
        <dbReference type="EMBL" id="MCJ2188993.1"/>
    </source>
</evidence>
<dbReference type="EMBL" id="JALHLG010000056">
    <property type="protein sequence ID" value="MCJ2188993.1"/>
    <property type="molecule type" value="Genomic_DNA"/>
</dbReference>
<dbReference type="Pfam" id="PF00675">
    <property type="entry name" value="Peptidase_M16"/>
    <property type="match status" value="1"/>
</dbReference>
<dbReference type="InterPro" id="IPR050626">
    <property type="entry name" value="Peptidase_M16"/>
</dbReference>
<comment type="similarity">
    <text evidence="1">Belongs to the peptidase M16 family.</text>
</comment>
<evidence type="ECO:0000256" key="6">
    <source>
        <dbReference type="SAM" id="SignalP"/>
    </source>
</evidence>
<feature type="domain" description="Peptidase M16 N-terminal" evidence="7">
    <location>
        <begin position="57"/>
        <end position="174"/>
    </location>
</feature>
<organism evidence="9 10">
    <name type="scientific">Novosphingobium beihaiensis</name>
    <dbReference type="NCBI Taxonomy" id="2930389"/>
    <lineage>
        <taxon>Bacteria</taxon>
        <taxon>Pseudomonadati</taxon>
        <taxon>Pseudomonadota</taxon>
        <taxon>Alphaproteobacteria</taxon>
        <taxon>Sphingomonadales</taxon>
        <taxon>Sphingomonadaceae</taxon>
        <taxon>Novosphingobium</taxon>
    </lineage>
</organism>
<dbReference type="InterPro" id="IPR011765">
    <property type="entry name" value="Pept_M16_N"/>
</dbReference>
<name>A0ABT0BVN4_9SPHN</name>
<feature type="signal peptide" evidence="6">
    <location>
        <begin position="1"/>
        <end position="26"/>
    </location>
</feature>
<dbReference type="Proteomes" id="UP001202281">
    <property type="component" value="Unassembled WGS sequence"/>
</dbReference>
<keyword evidence="10" id="KW-1185">Reference proteome</keyword>
<evidence type="ECO:0000256" key="3">
    <source>
        <dbReference type="ARBA" id="ARBA00022801"/>
    </source>
</evidence>
<proteinExistence type="inferred from homology"/>
<dbReference type="Pfam" id="PF05193">
    <property type="entry name" value="Peptidase_M16_C"/>
    <property type="match status" value="1"/>
</dbReference>